<accession>A0A853BN90</accession>
<evidence type="ECO:0000313" key="1">
    <source>
        <dbReference type="EMBL" id="NYI95922.1"/>
    </source>
</evidence>
<dbReference type="AlphaFoldDB" id="A0A853BN90"/>
<evidence type="ECO:0000313" key="2">
    <source>
        <dbReference type="Proteomes" id="UP000575985"/>
    </source>
</evidence>
<sequence length="74" mass="7880">MPVPADPAEPVVLTSLIAPALLAEMAGPRRINESYADYRARQAAFADITADLADEYAAGGGDEWFETDPEDLVA</sequence>
<reference evidence="1 2" key="1">
    <citation type="submission" date="2020-07" db="EMBL/GenBank/DDBJ databases">
        <title>Sequencing the genomes of 1000 actinobacteria strains.</title>
        <authorList>
            <person name="Klenk H.-P."/>
        </authorList>
    </citation>
    <scope>NUCLEOTIDE SEQUENCE [LARGE SCALE GENOMIC DNA]</scope>
    <source>
        <strain evidence="1 2">DSM 45927</strain>
    </source>
</reference>
<dbReference type="EMBL" id="JACCFO010000001">
    <property type="protein sequence ID" value="NYI95922.1"/>
    <property type="molecule type" value="Genomic_DNA"/>
</dbReference>
<organism evidence="1 2">
    <name type="scientific">Streptomonospora nanhaiensis</name>
    <dbReference type="NCBI Taxonomy" id="1323731"/>
    <lineage>
        <taxon>Bacteria</taxon>
        <taxon>Bacillati</taxon>
        <taxon>Actinomycetota</taxon>
        <taxon>Actinomycetes</taxon>
        <taxon>Streptosporangiales</taxon>
        <taxon>Nocardiopsidaceae</taxon>
        <taxon>Streptomonospora</taxon>
    </lineage>
</organism>
<dbReference type="Proteomes" id="UP000575985">
    <property type="component" value="Unassembled WGS sequence"/>
</dbReference>
<dbReference type="RefSeq" id="WP_179767370.1">
    <property type="nucleotide sequence ID" value="NZ_JACCFO010000001.1"/>
</dbReference>
<proteinExistence type="predicted"/>
<comment type="caution">
    <text evidence="1">The sequence shown here is derived from an EMBL/GenBank/DDBJ whole genome shotgun (WGS) entry which is preliminary data.</text>
</comment>
<keyword evidence="2" id="KW-1185">Reference proteome</keyword>
<gene>
    <name evidence="1" type="ORF">HNR12_002199</name>
</gene>
<name>A0A853BN90_9ACTN</name>
<protein>
    <submittedName>
        <fullName evidence="1">Uncharacterized protein</fullName>
    </submittedName>
</protein>